<comment type="similarity">
    <text evidence="3">Belongs to the major facilitator superfamily. TCR/Tet family.</text>
</comment>
<dbReference type="GO" id="GO:0022857">
    <property type="term" value="F:transmembrane transporter activity"/>
    <property type="evidence" value="ECO:0007669"/>
    <property type="project" value="InterPro"/>
</dbReference>
<dbReference type="Gene3D" id="1.20.1250.20">
    <property type="entry name" value="MFS general substrate transporter like domains"/>
    <property type="match status" value="1"/>
</dbReference>
<dbReference type="InterPro" id="IPR005829">
    <property type="entry name" value="Sugar_transporter_CS"/>
</dbReference>
<dbReference type="Pfam" id="PF07690">
    <property type="entry name" value="MFS_1"/>
    <property type="match status" value="1"/>
</dbReference>
<feature type="transmembrane region" description="Helical" evidence="8">
    <location>
        <begin position="368"/>
        <end position="389"/>
    </location>
</feature>
<feature type="transmembrane region" description="Helical" evidence="8">
    <location>
        <begin position="7"/>
        <end position="32"/>
    </location>
</feature>
<keyword evidence="5 8" id="KW-0812">Transmembrane</keyword>
<gene>
    <name evidence="10" type="ORF">SAMN04488095_2109</name>
</gene>
<dbReference type="SUPFAM" id="SSF103473">
    <property type="entry name" value="MFS general substrate transporter"/>
    <property type="match status" value="1"/>
</dbReference>
<feature type="transmembrane region" description="Helical" evidence="8">
    <location>
        <begin position="135"/>
        <end position="157"/>
    </location>
</feature>
<dbReference type="PROSITE" id="PS50850">
    <property type="entry name" value="MFS"/>
    <property type="match status" value="1"/>
</dbReference>
<evidence type="ECO:0000256" key="7">
    <source>
        <dbReference type="ARBA" id="ARBA00023136"/>
    </source>
</evidence>
<protein>
    <submittedName>
        <fullName evidence="10">MFS transporter, DHA1 family, tetracycline resistance protein</fullName>
    </submittedName>
</protein>
<dbReference type="Proteomes" id="UP000199110">
    <property type="component" value="Unassembled WGS sequence"/>
</dbReference>
<feature type="transmembrane region" description="Helical" evidence="8">
    <location>
        <begin position="102"/>
        <end position="123"/>
    </location>
</feature>
<dbReference type="InterPro" id="IPR001958">
    <property type="entry name" value="Tet-R_TetA/multi-R_MdtG-like"/>
</dbReference>
<feature type="transmembrane region" description="Helical" evidence="8">
    <location>
        <begin position="163"/>
        <end position="183"/>
    </location>
</feature>
<keyword evidence="6 8" id="KW-1133">Transmembrane helix</keyword>
<dbReference type="RefSeq" id="WP_092779969.1">
    <property type="nucleotide sequence ID" value="NZ_FORA01000002.1"/>
</dbReference>
<evidence type="ECO:0000256" key="5">
    <source>
        <dbReference type="ARBA" id="ARBA00022692"/>
    </source>
</evidence>
<proteinExistence type="inferred from homology"/>
<dbReference type="PROSITE" id="PS00216">
    <property type="entry name" value="SUGAR_TRANSPORT_1"/>
    <property type="match status" value="1"/>
</dbReference>
<evidence type="ECO:0000256" key="2">
    <source>
        <dbReference type="ARBA" id="ARBA00004141"/>
    </source>
</evidence>
<evidence type="ECO:0000256" key="4">
    <source>
        <dbReference type="ARBA" id="ARBA00022448"/>
    </source>
</evidence>
<organism evidence="10 11">
    <name type="scientific">Jannaschia pohangensis</name>
    <dbReference type="NCBI Taxonomy" id="390807"/>
    <lineage>
        <taxon>Bacteria</taxon>
        <taxon>Pseudomonadati</taxon>
        <taxon>Pseudomonadota</taxon>
        <taxon>Alphaproteobacteria</taxon>
        <taxon>Rhodobacterales</taxon>
        <taxon>Roseobacteraceae</taxon>
        <taxon>Jannaschia</taxon>
    </lineage>
</organism>
<keyword evidence="4" id="KW-0813">Transport</keyword>
<dbReference type="GO" id="GO:0016020">
    <property type="term" value="C:membrane"/>
    <property type="evidence" value="ECO:0007669"/>
    <property type="project" value="UniProtKB-SubCell"/>
</dbReference>
<dbReference type="InterPro" id="IPR036259">
    <property type="entry name" value="MFS_trans_sf"/>
</dbReference>
<evidence type="ECO:0000256" key="1">
    <source>
        <dbReference type="ARBA" id="ARBA00003279"/>
    </source>
</evidence>
<dbReference type="EMBL" id="FORA01000002">
    <property type="protein sequence ID" value="SFJ06676.1"/>
    <property type="molecule type" value="Genomic_DNA"/>
</dbReference>
<sequence length="395" mass="42263">MTPRLPVLFILLTIVIEAMGIGLILPVMPALLQQVQGADLSQAAIWGGVLASSYAMMQFLFSPTIGNLSDRFGRRPVLLLSMAVIFVDYIVMAMAQTLWLLLVGRIIAGIAAATMSTATAFMADISPPEKKAANFGLVSAAFGLGFVLGPAMGGLLAEWGPRAPFWAAAILSGLNLLFGLLVLPETLRKKRAFDFARANPLGGLKAVTALPGLGAILLVWFFYQVANWVYPAVWAYFTQSAFGWGERMVGVSLAVYGISMIVVQGVLIRWIIPKLGERRTLQWFLPYNVVILACVAFVPHGWMMLVLTPFSAVGALVQPAIQGLASRVAADDAQGELQGVLASITAIAAIVSPLLMTRLFNIATDGDAHFPGAPFLAASVLMVVAFLAFRRQARA</sequence>
<evidence type="ECO:0000256" key="6">
    <source>
        <dbReference type="ARBA" id="ARBA00022989"/>
    </source>
</evidence>
<evidence type="ECO:0000259" key="9">
    <source>
        <dbReference type="PROSITE" id="PS50850"/>
    </source>
</evidence>
<feature type="domain" description="Major facilitator superfamily (MFS) profile" evidence="9">
    <location>
        <begin position="6"/>
        <end position="395"/>
    </location>
</feature>
<comment type="function">
    <text evidence="1">Resistance to tetracycline by an active tetracycline efflux. This is an energy-dependent process that decreases the accumulation of the antibiotic in whole cells. This protein functions as a metal-tetracycline/H(+) antiporter.</text>
</comment>
<dbReference type="PANTHER" id="PTHR23504:SF15">
    <property type="entry name" value="MAJOR FACILITATOR SUPERFAMILY (MFS) PROFILE DOMAIN-CONTAINING PROTEIN"/>
    <property type="match status" value="1"/>
</dbReference>
<dbReference type="PANTHER" id="PTHR23504">
    <property type="entry name" value="MAJOR FACILITATOR SUPERFAMILY DOMAIN-CONTAINING PROTEIN 10"/>
    <property type="match status" value="1"/>
</dbReference>
<keyword evidence="7 8" id="KW-0472">Membrane</keyword>
<feature type="transmembrane region" description="Helical" evidence="8">
    <location>
        <begin position="44"/>
        <end position="65"/>
    </location>
</feature>
<reference evidence="10 11" key="1">
    <citation type="submission" date="2016-10" db="EMBL/GenBank/DDBJ databases">
        <authorList>
            <person name="de Groot N.N."/>
        </authorList>
    </citation>
    <scope>NUCLEOTIDE SEQUENCE [LARGE SCALE GENOMIC DNA]</scope>
    <source>
        <strain evidence="10 11">DSM 19073</strain>
    </source>
</reference>
<dbReference type="CDD" id="cd17388">
    <property type="entry name" value="MFS_TetA"/>
    <property type="match status" value="1"/>
</dbReference>
<dbReference type="STRING" id="390807.SAMN04488095_2109"/>
<evidence type="ECO:0000256" key="8">
    <source>
        <dbReference type="SAM" id="Phobius"/>
    </source>
</evidence>
<name>A0A1I3NCW2_9RHOB</name>
<comment type="subcellular location">
    <subcellularLocation>
        <location evidence="2">Membrane</location>
        <topology evidence="2">Multi-pass membrane protein</topology>
    </subcellularLocation>
</comment>
<dbReference type="AlphaFoldDB" id="A0A1I3NCW2"/>
<feature type="transmembrane region" description="Helical" evidence="8">
    <location>
        <begin position="284"/>
        <end position="302"/>
    </location>
</feature>
<keyword evidence="11" id="KW-1185">Reference proteome</keyword>
<dbReference type="InterPro" id="IPR011701">
    <property type="entry name" value="MFS"/>
</dbReference>
<dbReference type="OrthoDB" id="9764259at2"/>
<dbReference type="InterPro" id="IPR020846">
    <property type="entry name" value="MFS_dom"/>
</dbReference>
<feature type="transmembrane region" description="Helical" evidence="8">
    <location>
        <begin position="253"/>
        <end position="272"/>
    </location>
</feature>
<evidence type="ECO:0000313" key="10">
    <source>
        <dbReference type="EMBL" id="SFJ06676.1"/>
    </source>
</evidence>
<feature type="transmembrane region" description="Helical" evidence="8">
    <location>
        <begin position="77"/>
        <end position="96"/>
    </location>
</feature>
<accession>A0A1I3NCW2</accession>
<evidence type="ECO:0000256" key="3">
    <source>
        <dbReference type="ARBA" id="ARBA00007520"/>
    </source>
</evidence>
<dbReference type="PRINTS" id="PR01035">
    <property type="entry name" value="TCRTETA"/>
</dbReference>
<feature type="transmembrane region" description="Helical" evidence="8">
    <location>
        <begin position="204"/>
        <end position="223"/>
    </location>
</feature>
<evidence type="ECO:0000313" key="11">
    <source>
        <dbReference type="Proteomes" id="UP000199110"/>
    </source>
</evidence>